<gene>
    <name evidence="3" type="ORF">LA66_03110</name>
</gene>
<organism evidence="3 4">
    <name type="scientific">Aureimonas altamirensis</name>
    <dbReference type="NCBI Taxonomy" id="370622"/>
    <lineage>
        <taxon>Bacteria</taxon>
        <taxon>Pseudomonadati</taxon>
        <taxon>Pseudomonadota</taxon>
        <taxon>Alphaproteobacteria</taxon>
        <taxon>Hyphomicrobiales</taxon>
        <taxon>Aurantimonadaceae</taxon>
        <taxon>Aureimonas</taxon>
    </lineage>
</organism>
<dbReference type="InterPro" id="IPR052894">
    <property type="entry name" value="AsmA-related"/>
</dbReference>
<dbReference type="AlphaFoldDB" id="A0A0B1Q8G3"/>
<evidence type="ECO:0000313" key="3">
    <source>
        <dbReference type="EMBL" id="KHJ55651.1"/>
    </source>
</evidence>
<feature type="compositionally biased region" description="Low complexity" evidence="1">
    <location>
        <begin position="131"/>
        <end position="154"/>
    </location>
</feature>
<dbReference type="PANTHER" id="PTHR30441">
    <property type="entry name" value="DUF748 DOMAIN-CONTAINING PROTEIN"/>
    <property type="match status" value="1"/>
</dbReference>
<dbReference type="GO" id="GO:0090313">
    <property type="term" value="P:regulation of protein targeting to membrane"/>
    <property type="evidence" value="ECO:0007669"/>
    <property type="project" value="TreeGrafter"/>
</dbReference>
<evidence type="ECO:0000256" key="1">
    <source>
        <dbReference type="SAM" id="MobiDB-lite"/>
    </source>
</evidence>
<sequence>MHSPPGDGRKRRIFGWTFAGVAAAILIGIVFLANSSLSLNLENARHGIEQRLAALTGRSVQVDGGATFRLLPRPVVELSNIRMDSADDTRELRVARVIAQLDLMDALIGRTDISRLTLVRPEFTEADERPTAPSTSDPAPAAPDGPGDGAPADGLQVIDLATQTLRAVLQRFEGVRHIEVRDGLFRPQGDAPGISNINLALQWDGRRQPAELSGSLVWNGQPADIALSVASPAAFLVGEESQLSATLRAPPVSLRFDGTGTGSTPFQLNGRLALEAPSLARLSRWIGSPGPSLPDFGSVALETDLRLAGERAFLSRTSIGLGDMRAQGALEIAMLAGRPMLAGTLAFESFDFDTLGSAIAPLPRNVLDLQRRIPLHFVRDIDVDLRLSATQSQLAGVGMNELAATVKFASGNAVIDIGDVSVFGGRAQGRVSLDANAAAPRLTGTYALQGIEAAAIAQRLSADDLQLTGTATIGGKLDLPVRNWAEIANSNRIEAKVDIRAGTVAGMPTVGDLQQGQRSFVLQPGGQSTAFESLTARLSTAGSFLRVDSFEMAATTGRMTLQGLVALADTSVSLEGLFEPTAPDVADANGNATFTSSKPIEFILRGEWPSLDVTVTPRSKPI</sequence>
<feature type="transmembrane region" description="Helical" evidence="2">
    <location>
        <begin position="12"/>
        <end position="33"/>
    </location>
</feature>
<name>A0A0B1Q8G3_9HYPH</name>
<keyword evidence="2" id="KW-1133">Transmembrane helix</keyword>
<reference evidence="3 4" key="1">
    <citation type="submission" date="2014-09" db="EMBL/GenBank/DDBJ databases">
        <title>Isolation and characterization of Aurantimonas altamirensis ON-56566 from clinical sample following a dog bite.</title>
        <authorList>
            <person name="Eshaghi A."/>
            <person name="Li A."/>
            <person name="Shahinas D."/>
            <person name="Bahn P."/>
            <person name="Kus J.V."/>
            <person name="Patel S.N."/>
        </authorList>
    </citation>
    <scope>NUCLEOTIDE SEQUENCE [LARGE SCALE GENOMIC DNA]</scope>
    <source>
        <strain evidence="3 4">ON-56566</strain>
    </source>
</reference>
<keyword evidence="2" id="KW-0812">Transmembrane</keyword>
<comment type="caution">
    <text evidence="3">The sequence shown here is derived from an EMBL/GenBank/DDBJ whole genome shotgun (WGS) entry which is preliminary data.</text>
</comment>
<evidence type="ECO:0000256" key="2">
    <source>
        <dbReference type="SAM" id="Phobius"/>
    </source>
</evidence>
<dbReference type="STRING" id="370622.LA66_03110"/>
<dbReference type="GO" id="GO:0005886">
    <property type="term" value="C:plasma membrane"/>
    <property type="evidence" value="ECO:0007669"/>
    <property type="project" value="TreeGrafter"/>
</dbReference>
<dbReference type="EMBL" id="JRFJ01000001">
    <property type="protein sequence ID" value="KHJ55651.1"/>
    <property type="molecule type" value="Genomic_DNA"/>
</dbReference>
<dbReference type="PANTHER" id="PTHR30441:SF8">
    <property type="entry name" value="DUF748 DOMAIN-CONTAINING PROTEIN"/>
    <property type="match status" value="1"/>
</dbReference>
<keyword evidence="2" id="KW-0472">Membrane</keyword>
<dbReference type="Proteomes" id="UP000030826">
    <property type="component" value="Unassembled WGS sequence"/>
</dbReference>
<proteinExistence type="predicted"/>
<protein>
    <submittedName>
        <fullName evidence="3">Uncharacterized protein</fullName>
    </submittedName>
</protein>
<feature type="region of interest" description="Disordered" evidence="1">
    <location>
        <begin position="121"/>
        <end position="154"/>
    </location>
</feature>
<accession>A0A0B1Q8G3</accession>
<evidence type="ECO:0000313" key="4">
    <source>
        <dbReference type="Proteomes" id="UP000030826"/>
    </source>
</evidence>